<keyword evidence="3" id="KW-1185">Reference proteome</keyword>
<proteinExistence type="predicted"/>
<sequence length="230" mass="25016">MKKLALGRMIGLLLTVLALGIAVLSGYEAWRYNQTVHRWETARPMETKVDLSAPGAVTVPFDQTCSVSHGEGLFLDCDLRDESGQVPEEVLKGLSGSLVITNEAGEELVRRALVDDDNEQRQEPIVYRRLPSGEIMLVNLPTFAAGSYSATITVDQPALALAGHQQTVYARYQLCGLEQLPVALFGFVSFCAGFVTLVIGSFVVPAFRRNGVWKKSVVEEVSAPDTDPAC</sequence>
<keyword evidence="1" id="KW-0472">Membrane</keyword>
<reference evidence="2 3" key="1">
    <citation type="submission" date="2019-03" db="EMBL/GenBank/DDBJ databases">
        <title>Deep-cultivation of Planctomycetes and their phenomic and genomic characterization uncovers novel biology.</title>
        <authorList>
            <person name="Wiegand S."/>
            <person name="Jogler M."/>
            <person name="Boedeker C."/>
            <person name="Pinto D."/>
            <person name="Vollmers J."/>
            <person name="Rivas-Marin E."/>
            <person name="Kohn T."/>
            <person name="Peeters S.H."/>
            <person name="Heuer A."/>
            <person name="Rast P."/>
            <person name="Oberbeckmann S."/>
            <person name="Bunk B."/>
            <person name="Jeske O."/>
            <person name="Meyerdierks A."/>
            <person name="Storesund J.E."/>
            <person name="Kallscheuer N."/>
            <person name="Luecker S."/>
            <person name="Lage O.M."/>
            <person name="Pohl T."/>
            <person name="Merkel B.J."/>
            <person name="Hornburger P."/>
            <person name="Mueller R.-W."/>
            <person name="Bruemmer F."/>
            <person name="Labrenz M."/>
            <person name="Spormann A.M."/>
            <person name="Op den Camp H."/>
            <person name="Overmann J."/>
            <person name="Amann R."/>
            <person name="Jetten M.S.M."/>
            <person name="Mascher T."/>
            <person name="Medema M.H."/>
            <person name="Devos D.P."/>
            <person name="Kaster A.-K."/>
            <person name="Ovreas L."/>
            <person name="Rohde M."/>
            <person name="Galperin M.Y."/>
            <person name="Jogler C."/>
        </authorList>
    </citation>
    <scope>NUCLEOTIDE SEQUENCE [LARGE SCALE GENOMIC DNA]</scope>
    <source>
        <strain evidence="2 3">Enr10</strain>
    </source>
</reference>
<feature type="transmembrane region" description="Helical" evidence="1">
    <location>
        <begin position="182"/>
        <end position="207"/>
    </location>
</feature>
<evidence type="ECO:0000313" key="2">
    <source>
        <dbReference type="EMBL" id="QDT27341.1"/>
    </source>
</evidence>
<evidence type="ECO:0000256" key="1">
    <source>
        <dbReference type="SAM" id="Phobius"/>
    </source>
</evidence>
<dbReference type="Proteomes" id="UP000315647">
    <property type="component" value="Chromosome"/>
</dbReference>
<dbReference type="RefSeq" id="WP_145449630.1">
    <property type="nucleotide sequence ID" value="NZ_CP037421.1"/>
</dbReference>
<dbReference type="AlphaFoldDB" id="A0A517Q6T4"/>
<accession>A0A517Q6T4</accession>
<organism evidence="2 3">
    <name type="scientific">Gimesia panareensis</name>
    <dbReference type="NCBI Taxonomy" id="2527978"/>
    <lineage>
        <taxon>Bacteria</taxon>
        <taxon>Pseudomonadati</taxon>
        <taxon>Planctomycetota</taxon>
        <taxon>Planctomycetia</taxon>
        <taxon>Planctomycetales</taxon>
        <taxon>Planctomycetaceae</taxon>
        <taxon>Gimesia</taxon>
    </lineage>
</organism>
<keyword evidence="1" id="KW-0812">Transmembrane</keyword>
<dbReference type="EMBL" id="CP037421">
    <property type="protein sequence ID" value="QDT27341.1"/>
    <property type="molecule type" value="Genomic_DNA"/>
</dbReference>
<protein>
    <recommendedName>
        <fullName evidence="4">Transmembrane protein</fullName>
    </recommendedName>
</protein>
<gene>
    <name evidence="2" type="ORF">Enr10x_26580</name>
</gene>
<evidence type="ECO:0000313" key="3">
    <source>
        <dbReference type="Proteomes" id="UP000315647"/>
    </source>
</evidence>
<keyword evidence="1" id="KW-1133">Transmembrane helix</keyword>
<evidence type="ECO:0008006" key="4">
    <source>
        <dbReference type="Google" id="ProtNLM"/>
    </source>
</evidence>
<name>A0A517Q6T4_9PLAN</name>